<protein>
    <submittedName>
        <fullName evidence="2">Uncharacterized protein</fullName>
    </submittedName>
</protein>
<comment type="caution">
    <text evidence="2">The sequence shown here is derived from an EMBL/GenBank/DDBJ whole genome shotgun (WGS) entry which is preliminary data.</text>
</comment>
<evidence type="ECO:0000313" key="3">
    <source>
        <dbReference type="Proteomes" id="UP000238049"/>
    </source>
</evidence>
<name>A0A2S7A455_9XANT</name>
<dbReference type="EMBL" id="MDSL01000012">
    <property type="protein sequence ID" value="PPU01275.1"/>
    <property type="molecule type" value="Genomic_DNA"/>
</dbReference>
<sequence>MQRADRLALRLRAHSPQARLQLLQRRQQDAGRQLRARMTRRKDVHVGSYAASMPRKVPRR</sequence>
<feature type="region of interest" description="Disordered" evidence="1">
    <location>
        <begin position="26"/>
        <end position="60"/>
    </location>
</feature>
<accession>A0A2S7A455</accession>
<organism evidence="2 3">
    <name type="scientific">Xanthomonas arboricola pv. guizotiae</name>
    <dbReference type="NCBI Taxonomy" id="487867"/>
    <lineage>
        <taxon>Bacteria</taxon>
        <taxon>Pseudomonadati</taxon>
        <taxon>Pseudomonadota</taxon>
        <taxon>Gammaproteobacteria</taxon>
        <taxon>Lysobacterales</taxon>
        <taxon>Lysobacteraceae</taxon>
        <taxon>Xanthomonas</taxon>
    </lineage>
</organism>
<feature type="compositionally biased region" description="Basic residues" evidence="1">
    <location>
        <begin position="34"/>
        <end position="43"/>
    </location>
</feature>
<dbReference type="AlphaFoldDB" id="A0A2S7A455"/>
<evidence type="ECO:0000256" key="1">
    <source>
        <dbReference type="SAM" id="MobiDB-lite"/>
    </source>
</evidence>
<gene>
    <name evidence="2" type="ORF">XarbCFBP7409_07805</name>
</gene>
<reference evidence="2 3" key="1">
    <citation type="submission" date="2016-08" db="EMBL/GenBank/DDBJ databases">
        <title>Evolution of the type three secretion system and type three effector repertoires in Xanthomonas.</title>
        <authorList>
            <person name="Merda D."/>
            <person name="Briand M."/>
            <person name="Bosis E."/>
            <person name="Rousseau C."/>
            <person name="Portier P."/>
            <person name="Jacques M.-A."/>
            <person name="Fischer-Le Saux M."/>
        </authorList>
    </citation>
    <scope>NUCLEOTIDE SEQUENCE [LARGE SCALE GENOMIC DNA]</scope>
    <source>
        <strain evidence="2 3">CFBP 7409</strain>
    </source>
</reference>
<evidence type="ECO:0000313" key="2">
    <source>
        <dbReference type="EMBL" id="PPU01275.1"/>
    </source>
</evidence>
<proteinExistence type="predicted"/>
<dbReference type="Proteomes" id="UP000238049">
    <property type="component" value="Unassembled WGS sequence"/>
</dbReference>